<dbReference type="Pfam" id="PF26558">
    <property type="entry name" value="DHQS_2nd"/>
    <property type="match status" value="1"/>
</dbReference>
<keyword evidence="2" id="KW-0057">Aromatic amino acid biosynthesis</keyword>
<feature type="domain" description="3-dehydroquinate synthase C-terminal" evidence="4">
    <location>
        <begin position="195"/>
        <end position="367"/>
    </location>
</feature>
<accession>A0A918EM71</accession>
<dbReference type="GO" id="GO:0008652">
    <property type="term" value="P:amino acid biosynthetic process"/>
    <property type="evidence" value="ECO:0007669"/>
    <property type="project" value="UniProtKB-KW"/>
</dbReference>
<evidence type="ECO:0000259" key="4">
    <source>
        <dbReference type="Pfam" id="PF26558"/>
    </source>
</evidence>
<dbReference type="GO" id="GO:0016491">
    <property type="term" value="F:oxidoreductase activity"/>
    <property type="evidence" value="ECO:0007669"/>
    <property type="project" value="InterPro"/>
</dbReference>
<organism evidence="5 6">
    <name type="scientific">Streptomyces roseolilacinus</name>
    <dbReference type="NCBI Taxonomy" id="66904"/>
    <lineage>
        <taxon>Bacteria</taxon>
        <taxon>Bacillati</taxon>
        <taxon>Actinomycetota</taxon>
        <taxon>Actinomycetes</taxon>
        <taxon>Kitasatosporales</taxon>
        <taxon>Streptomycetaceae</taxon>
        <taxon>Streptomyces</taxon>
    </lineage>
</organism>
<dbReference type="RefSeq" id="WP_189535015.1">
    <property type="nucleotide sequence ID" value="NZ_BMSV01000006.1"/>
</dbReference>
<proteinExistence type="predicted"/>
<reference evidence="5" key="2">
    <citation type="submission" date="2020-09" db="EMBL/GenBank/DDBJ databases">
        <authorList>
            <person name="Sun Q."/>
            <person name="Ohkuma M."/>
        </authorList>
    </citation>
    <scope>NUCLEOTIDE SEQUENCE</scope>
    <source>
        <strain evidence="5">JCM 4335</strain>
    </source>
</reference>
<evidence type="ECO:0000313" key="6">
    <source>
        <dbReference type="Proteomes" id="UP000654123"/>
    </source>
</evidence>
<dbReference type="Proteomes" id="UP000654123">
    <property type="component" value="Unassembled WGS sequence"/>
</dbReference>
<dbReference type="InterPro" id="IPR002812">
    <property type="entry name" value="DHQS"/>
</dbReference>
<dbReference type="GO" id="GO:0003856">
    <property type="term" value="F:3-dehydroquinate synthase activity"/>
    <property type="evidence" value="ECO:0007669"/>
    <property type="project" value="InterPro"/>
</dbReference>
<dbReference type="PANTHER" id="PTHR33563:SF1">
    <property type="entry name" value="3-DEHYDROQUINATE SYNTHASE"/>
    <property type="match status" value="1"/>
</dbReference>
<evidence type="ECO:0000256" key="2">
    <source>
        <dbReference type="ARBA" id="ARBA00023141"/>
    </source>
</evidence>
<name>A0A918EM71_9ACTN</name>
<evidence type="ECO:0000313" key="5">
    <source>
        <dbReference type="EMBL" id="GGQ13996.1"/>
    </source>
</evidence>
<dbReference type="Pfam" id="PF01959">
    <property type="entry name" value="DHQS"/>
    <property type="match status" value="1"/>
</dbReference>
<protein>
    <submittedName>
        <fullName evidence="5">3-dehydroquinate synthase II</fullName>
    </submittedName>
</protein>
<dbReference type="EMBL" id="BMSV01000006">
    <property type="protein sequence ID" value="GGQ13996.1"/>
    <property type="molecule type" value="Genomic_DNA"/>
</dbReference>
<dbReference type="GO" id="GO:0009073">
    <property type="term" value="P:aromatic amino acid family biosynthetic process"/>
    <property type="evidence" value="ECO:0007669"/>
    <property type="project" value="UniProtKB-KW"/>
</dbReference>
<dbReference type="InterPro" id="IPR056179">
    <property type="entry name" value="DHQS_C"/>
</dbReference>
<evidence type="ECO:0000259" key="3">
    <source>
        <dbReference type="Pfam" id="PF01959"/>
    </source>
</evidence>
<keyword evidence="1" id="KW-0028">Amino-acid biosynthesis</keyword>
<comment type="caution">
    <text evidence="5">The sequence shown here is derived from an EMBL/GenBank/DDBJ whole genome shotgun (WGS) entry which is preliminary data.</text>
</comment>
<keyword evidence="6" id="KW-1185">Reference proteome</keyword>
<dbReference type="PANTHER" id="PTHR33563">
    <property type="match status" value="1"/>
</dbReference>
<reference evidence="5" key="1">
    <citation type="journal article" date="2014" name="Int. J. Syst. Evol. Microbiol.">
        <title>Complete genome sequence of Corynebacterium casei LMG S-19264T (=DSM 44701T), isolated from a smear-ripened cheese.</title>
        <authorList>
            <consortium name="US DOE Joint Genome Institute (JGI-PGF)"/>
            <person name="Walter F."/>
            <person name="Albersmeier A."/>
            <person name="Kalinowski J."/>
            <person name="Ruckert C."/>
        </authorList>
    </citation>
    <scope>NUCLEOTIDE SEQUENCE</scope>
    <source>
        <strain evidence="5">JCM 4335</strain>
    </source>
</reference>
<feature type="domain" description="3-dehydroquinate synthase N-terminal" evidence="3">
    <location>
        <begin position="6"/>
        <end position="181"/>
    </location>
</feature>
<dbReference type="AlphaFoldDB" id="A0A918EM71"/>
<gene>
    <name evidence="5" type="ORF">GCM10010249_36110</name>
</gene>
<dbReference type="InterPro" id="IPR030960">
    <property type="entry name" value="DHQS/DOIS_N"/>
</dbReference>
<sequence length="368" mass="39540">MDTTLWADVTRLKGDATEAALAHIRSSDATGVLVRPGQLDGWEPLARITVACLVTGEEAARLDDARVDVLVAPSPRELDAVRDAAGKRTVGVRCEITDGDTMNEAAALCGSVHVLVAAFADETNIPLELLLARAQGTRTQVYKELLTSAETASVAGVLESGPAGLVVGADHLADLAKVSAVLRAERHAQLDLVPLEVVRSEPVGMGYRGCIDTTHLFDEDEGMIIGSTSSGGILVCAEVHYLPYMNLRPFRVNAGAVHSYVFGTDTTAYITDLAAGEKCHAVNPSGRFREAMVGRVKVELRPLRLVEARYEDVTVNVFLQDDWHVRVMSAEGKPLNLTEVVPGTRLLGRVTEPGRHVGIKVDEEISEF</sequence>
<evidence type="ECO:0000256" key="1">
    <source>
        <dbReference type="ARBA" id="ARBA00022605"/>
    </source>
</evidence>